<comment type="similarity">
    <text evidence="2">Belongs to the polysaccharide synthase family.</text>
</comment>
<dbReference type="GO" id="GO:0005886">
    <property type="term" value="C:plasma membrane"/>
    <property type="evidence" value="ECO:0007669"/>
    <property type="project" value="UniProtKB-SubCell"/>
</dbReference>
<comment type="subcellular location">
    <subcellularLocation>
        <location evidence="1">Cell membrane</location>
        <topology evidence="1">Multi-pass membrane protein</topology>
    </subcellularLocation>
</comment>
<reference evidence="8 9" key="1">
    <citation type="submission" date="2013-11" db="EMBL/GenBank/DDBJ databases">
        <title>Single cell genomics of uncultured Tannerella BU063 (oral taxon 286).</title>
        <authorList>
            <person name="Beall C.J."/>
            <person name="Campbell A.G."/>
            <person name="Griffen A.L."/>
            <person name="Podar M."/>
            <person name="Leys E.J."/>
        </authorList>
    </citation>
    <scope>NUCLEOTIDE SEQUENCE [LARGE SCALE GENOMIC DNA]</scope>
    <source>
        <strain evidence="8">Cell 2</strain>
    </source>
</reference>
<proteinExistence type="inferred from homology"/>
<dbReference type="Proteomes" id="UP000018837">
    <property type="component" value="Unassembled WGS sequence"/>
</dbReference>
<feature type="transmembrane region" description="Helical" evidence="7">
    <location>
        <begin position="45"/>
        <end position="62"/>
    </location>
</feature>
<feature type="transmembrane region" description="Helical" evidence="7">
    <location>
        <begin position="379"/>
        <end position="399"/>
    </location>
</feature>
<feature type="transmembrane region" description="Helical" evidence="7">
    <location>
        <begin position="83"/>
        <end position="106"/>
    </location>
</feature>
<dbReference type="InterPro" id="IPR050833">
    <property type="entry name" value="Poly_Biosynth_Transport"/>
</dbReference>
<feature type="transmembrane region" description="Helical" evidence="7">
    <location>
        <begin position="357"/>
        <end position="373"/>
    </location>
</feature>
<dbReference type="EMBL" id="AYUF01000489">
    <property type="protein sequence ID" value="ETK01217.1"/>
    <property type="molecule type" value="Genomic_DNA"/>
</dbReference>
<dbReference type="Pfam" id="PF13440">
    <property type="entry name" value="Polysacc_synt_3"/>
    <property type="match status" value="1"/>
</dbReference>
<comment type="caution">
    <text evidence="8">The sequence shown here is derived from an EMBL/GenBank/DDBJ whole genome shotgun (WGS) entry which is preliminary data.</text>
</comment>
<keyword evidence="4 7" id="KW-0812">Transmembrane</keyword>
<feature type="transmembrane region" description="Helical" evidence="7">
    <location>
        <begin position="444"/>
        <end position="464"/>
    </location>
</feature>
<dbReference type="PANTHER" id="PTHR30250">
    <property type="entry name" value="PST FAMILY PREDICTED COLANIC ACID TRANSPORTER"/>
    <property type="match status" value="1"/>
</dbReference>
<accession>W2C427</accession>
<evidence type="ECO:0000256" key="4">
    <source>
        <dbReference type="ARBA" id="ARBA00022692"/>
    </source>
</evidence>
<feature type="transmembrane region" description="Helical" evidence="7">
    <location>
        <begin position="419"/>
        <end position="438"/>
    </location>
</feature>
<feature type="transmembrane region" description="Helical" evidence="7">
    <location>
        <begin position="118"/>
        <end position="138"/>
    </location>
</feature>
<evidence type="ECO:0000256" key="5">
    <source>
        <dbReference type="ARBA" id="ARBA00022989"/>
    </source>
</evidence>
<feature type="transmembrane region" description="Helical" evidence="7">
    <location>
        <begin position="15"/>
        <end position="39"/>
    </location>
</feature>
<dbReference type="PANTHER" id="PTHR30250:SF10">
    <property type="entry name" value="LIPOPOLYSACCHARIDE BIOSYNTHESIS PROTEIN WZXC"/>
    <property type="match status" value="1"/>
</dbReference>
<protein>
    <submittedName>
        <fullName evidence="8">Lipopolysaccharide biosynthesis protein</fullName>
    </submittedName>
</protein>
<evidence type="ECO:0000256" key="1">
    <source>
        <dbReference type="ARBA" id="ARBA00004651"/>
    </source>
</evidence>
<evidence type="ECO:0000256" key="2">
    <source>
        <dbReference type="ARBA" id="ARBA00007430"/>
    </source>
</evidence>
<sequence length="481" mass="53871">MSSTASLKEKAAKGLFWGGLSNSVQQLLGSVFGLITARILNAEDYGLIGMLAIFNGIVTILQESGFTSALANRQEIKHEDYNAVFWFSTLTSVVAYVILFFCAPLIASFYRKPDLIPLSRILFLGFVFGGMGVSLNAYLYKNLKAKERGVGDMIAITVSGTLGVILALNGYAAIGLAIQTVTYVGVSVFFRFYYSSWRPAFHCNFSPLREMFGFSSKLILTNFIFQLNSNMLSVIMGRFYNANQLGFYTQGQKWTGMANQVVNGMISYIAQPVFVEATDNKERQRYIFRKMVRFGAFASMPAMAGLALVAKEFIWIFLGEKWMPSIPYLQLLCIWGGGSYLWILYTSLLMAHGKSAAYLWGTVLTGVVQLLFIWSVYPLGTYCMVIGFVAVSCLSLLYWHKVAAQLISLSIWQVLKDIAPYLAITGTSVLIAWFVTLFTTDRYISFFVKSFLYIGSYLLIAKFLDSTMLKESLSFIKNRRI</sequence>
<name>W2C427_9BACT</name>
<dbReference type="AlphaFoldDB" id="W2C427"/>
<evidence type="ECO:0000256" key="6">
    <source>
        <dbReference type="ARBA" id="ARBA00023136"/>
    </source>
</evidence>
<evidence type="ECO:0000313" key="8">
    <source>
        <dbReference type="EMBL" id="ETK01217.1"/>
    </source>
</evidence>
<keyword evidence="3" id="KW-1003">Cell membrane</keyword>
<evidence type="ECO:0000256" key="3">
    <source>
        <dbReference type="ARBA" id="ARBA00022475"/>
    </source>
</evidence>
<keyword evidence="5 7" id="KW-1133">Transmembrane helix</keyword>
<gene>
    <name evidence="8" type="ORF">N425_11045</name>
</gene>
<organism evidence="8 9">
    <name type="scientific">Tannerella sp. oral taxon BU063 isolate Cell 2</name>
    <dbReference type="NCBI Taxonomy" id="1411148"/>
    <lineage>
        <taxon>Bacteria</taxon>
        <taxon>Pseudomonadati</taxon>
        <taxon>Bacteroidota</taxon>
        <taxon>Bacteroidia</taxon>
        <taxon>Bacteroidales</taxon>
        <taxon>Tannerellaceae</taxon>
        <taxon>Tannerella</taxon>
    </lineage>
</organism>
<dbReference type="CDD" id="cd13127">
    <property type="entry name" value="MATE_tuaB_like"/>
    <property type="match status" value="1"/>
</dbReference>
<evidence type="ECO:0000256" key="7">
    <source>
        <dbReference type="SAM" id="Phobius"/>
    </source>
</evidence>
<feature type="transmembrane region" description="Helical" evidence="7">
    <location>
        <begin position="328"/>
        <end position="345"/>
    </location>
</feature>
<evidence type="ECO:0000313" key="9">
    <source>
        <dbReference type="Proteomes" id="UP000018837"/>
    </source>
</evidence>
<dbReference type="PATRIC" id="fig|1411148.3.peg.1799"/>
<keyword evidence="6 7" id="KW-0472">Membrane</keyword>
<feature type="transmembrane region" description="Helical" evidence="7">
    <location>
        <begin position="291"/>
        <end position="316"/>
    </location>
</feature>